<comment type="caution">
    <text evidence="1">The sequence shown here is derived from an EMBL/GenBank/DDBJ whole genome shotgun (WGS) entry which is preliminary data.</text>
</comment>
<sequence length="42" mass="4714">MFILLSVSVSSLSFFAIIQTPKQKSPSQKIWARAQAMCDLLK</sequence>
<protein>
    <submittedName>
        <fullName evidence="1">Uncharacterized protein</fullName>
    </submittedName>
</protein>
<accession>A0AB34QR36</accession>
<evidence type="ECO:0000313" key="2">
    <source>
        <dbReference type="Proteomes" id="UP000031978"/>
    </source>
</evidence>
<reference evidence="1 2" key="1">
    <citation type="submission" date="2014-12" db="EMBL/GenBank/DDBJ databases">
        <title>Draft Genome Sequences of Five Spore-Forming Food Isolates of Bacillus pumilus.</title>
        <authorList>
            <person name="de Jong A."/>
            <person name="van Heel A.J."/>
            <person name="Montalban-Lopez M."/>
            <person name="Krawczyk A.O."/>
            <person name="Berendsen E.M."/>
            <person name="Wells-Bennik M."/>
            <person name="Kuipers O.P."/>
        </authorList>
    </citation>
    <scope>NUCLEOTIDE SEQUENCE [LARGE SCALE GENOMIC DNA]</scope>
    <source>
        <strain evidence="1 2">B4127</strain>
    </source>
</reference>
<name>A0AB34QR36_BACPU</name>
<gene>
    <name evidence="1" type="ORF">B4127_2167</name>
</gene>
<dbReference type="EMBL" id="JXCL01000036">
    <property type="protein sequence ID" value="KIL15981.1"/>
    <property type="molecule type" value="Genomic_DNA"/>
</dbReference>
<organism evidence="1 2">
    <name type="scientific">Bacillus pumilus</name>
    <name type="common">Bacillus mesentericus</name>
    <dbReference type="NCBI Taxonomy" id="1408"/>
    <lineage>
        <taxon>Bacteria</taxon>
        <taxon>Bacillati</taxon>
        <taxon>Bacillota</taxon>
        <taxon>Bacilli</taxon>
        <taxon>Bacillales</taxon>
        <taxon>Bacillaceae</taxon>
        <taxon>Bacillus</taxon>
    </lineage>
</organism>
<dbReference type="Proteomes" id="UP000031978">
    <property type="component" value="Unassembled WGS sequence"/>
</dbReference>
<dbReference type="AlphaFoldDB" id="A0AB34QR36"/>
<proteinExistence type="predicted"/>
<evidence type="ECO:0000313" key="1">
    <source>
        <dbReference type="EMBL" id="KIL15981.1"/>
    </source>
</evidence>